<dbReference type="Proteomes" id="UP000579605">
    <property type="component" value="Unassembled WGS sequence"/>
</dbReference>
<keyword evidence="2" id="KW-1185">Reference proteome</keyword>
<proteinExistence type="predicted"/>
<sequence>MDSTMADEAAERQAAVERAIGDRAQSVRILVVSRIHVSRMGAEIWKVTEGSAPYTGEGEFESGDKDAILNCVASSVADAKFIQDPHTHRLIPWPENATRDMLCQWLERPHGPMHGDVVADWRPETDPAT</sequence>
<evidence type="ECO:0000313" key="1">
    <source>
        <dbReference type="EMBL" id="NYH88374.1"/>
    </source>
</evidence>
<name>A0A852Z5W5_9ACTN</name>
<evidence type="ECO:0000313" key="2">
    <source>
        <dbReference type="Proteomes" id="UP000579605"/>
    </source>
</evidence>
<protein>
    <submittedName>
        <fullName evidence="1">Uncharacterized protein</fullName>
    </submittedName>
</protein>
<organism evidence="1 2">
    <name type="scientific">Actinopolymorpha rutila</name>
    <dbReference type="NCBI Taxonomy" id="446787"/>
    <lineage>
        <taxon>Bacteria</taxon>
        <taxon>Bacillati</taxon>
        <taxon>Actinomycetota</taxon>
        <taxon>Actinomycetes</taxon>
        <taxon>Propionibacteriales</taxon>
        <taxon>Actinopolymorphaceae</taxon>
        <taxon>Actinopolymorpha</taxon>
    </lineage>
</organism>
<accession>A0A852Z5W5</accession>
<reference evidence="1 2" key="1">
    <citation type="submission" date="2020-07" db="EMBL/GenBank/DDBJ databases">
        <title>Sequencing the genomes of 1000 actinobacteria strains.</title>
        <authorList>
            <person name="Klenk H.-P."/>
        </authorList>
    </citation>
    <scope>NUCLEOTIDE SEQUENCE [LARGE SCALE GENOMIC DNA]</scope>
    <source>
        <strain evidence="1 2">DSM 18448</strain>
    </source>
</reference>
<gene>
    <name evidence="1" type="ORF">F4554_001012</name>
</gene>
<dbReference type="EMBL" id="JACBZH010000001">
    <property type="protein sequence ID" value="NYH88374.1"/>
    <property type="molecule type" value="Genomic_DNA"/>
</dbReference>
<dbReference type="AlphaFoldDB" id="A0A852Z5W5"/>
<comment type="caution">
    <text evidence="1">The sequence shown here is derived from an EMBL/GenBank/DDBJ whole genome shotgun (WGS) entry which is preliminary data.</text>
</comment>
<dbReference type="RefSeq" id="WP_179786280.1">
    <property type="nucleotide sequence ID" value="NZ_BAAARR010000022.1"/>
</dbReference>